<gene>
    <name evidence="2" type="ORF">PoB_004761200</name>
</gene>
<protein>
    <submittedName>
        <fullName evidence="2">Uncharacterized protein</fullName>
    </submittedName>
</protein>
<sequence>MDCTPSSPLPSIEWSVSRRGLASSGRKSWSQQVRASIQGSGGSSGWAVGCQVRGPWFESQSESSQFSLLPRVSPALKMAVNITTGHLWPLLTTLTTTDHHGPLSDIEKENNYTSIILLVRNANPNPKLNPNPNLNLHAHLNPNPNADPNIYPQAKPNPISNPNPNPKDNPNTYDDSYPKITLTLSQILTLILTLTLTLTLISIPKLNPPPDTNSNAKPYSNPNPEPNHNRNTNPNIYPHHDPNHNSNANPNA</sequence>
<dbReference type="Proteomes" id="UP000735302">
    <property type="component" value="Unassembled WGS sequence"/>
</dbReference>
<organism evidence="2 3">
    <name type="scientific">Plakobranchus ocellatus</name>
    <dbReference type="NCBI Taxonomy" id="259542"/>
    <lineage>
        <taxon>Eukaryota</taxon>
        <taxon>Metazoa</taxon>
        <taxon>Spiralia</taxon>
        <taxon>Lophotrochozoa</taxon>
        <taxon>Mollusca</taxon>
        <taxon>Gastropoda</taxon>
        <taxon>Heterobranchia</taxon>
        <taxon>Euthyneura</taxon>
        <taxon>Panpulmonata</taxon>
        <taxon>Sacoglossa</taxon>
        <taxon>Placobranchoidea</taxon>
        <taxon>Plakobranchidae</taxon>
        <taxon>Plakobranchus</taxon>
    </lineage>
</organism>
<evidence type="ECO:0000256" key="1">
    <source>
        <dbReference type="SAM" id="MobiDB-lite"/>
    </source>
</evidence>
<name>A0AAV4BQ64_9GAST</name>
<reference evidence="2 3" key="1">
    <citation type="journal article" date="2021" name="Elife">
        <title>Chloroplast acquisition without the gene transfer in kleptoplastic sea slugs, Plakobranchus ocellatus.</title>
        <authorList>
            <person name="Maeda T."/>
            <person name="Takahashi S."/>
            <person name="Yoshida T."/>
            <person name="Shimamura S."/>
            <person name="Takaki Y."/>
            <person name="Nagai Y."/>
            <person name="Toyoda A."/>
            <person name="Suzuki Y."/>
            <person name="Arimoto A."/>
            <person name="Ishii H."/>
            <person name="Satoh N."/>
            <person name="Nishiyama T."/>
            <person name="Hasebe M."/>
            <person name="Maruyama T."/>
            <person name="Minagawa J."/>
            <person name="Obokata J."/>
            <person name="Shigenobu S."/>
        </authorList>
    </citation>
    <scope>NUCLEOTIDE SEQUENCE [LARGE SCALE GENOMIC DNA]</scope>
</reference>
<feature type="region of interest" description="Disordered" evidence="1">
    <location>
        <begin position="128"/>
        <end position="174"/>
    </location>
</feature>
<feature type="region of interest" description="Disordered" evidence="1">
    <location>
        <begin position="206"/>
        <end position="252"/>
    </location>
</feature>
<evidence type="ECO:0000313" key="2">
    <source>
        <dbReference type="EMBL" id="GFO21107.1"/>
    </source>
</evidence>
<dbReference type="AlphaFoldDB" id="A0AAV4BQ64"/>
<keyword evidence="3" id="KW-1185">Reference proteome</keyword>
<feature type="compositionally biased region" description="Low complexity" evidence="1">
    <location>
        <begin position="128"/>
        <end position="146"/>
    </location>
</feature>
<comment type="caution">
    <text evidence="2">The sequence shown here is derived from an EMBL/GenBank/DDBJ whole genome shotgun (WGS) entry which is preliminary data.</text>
</comment>
<accession>A0AAV4BQ64</accession>
<evidence type="ECO:0000313" key="3">
    <source>
        <dbReference type="Proteomes" id="UP000735302"/>
    </source>
</evidence>
<feature type="compositionally biased region" description="Polar residues" evidence="1">
    <location>
        <begin position="212"/>
        <end position="222"/>
    </location>
</feature>
<proteinExistence type="predicted"/>
<dbReference type="EMBL" id="BLXT01005251">
    <property type="protein sequence ID" value="GFO21107.1"/>
    <property type="molecule type" value="Genomic_DNA"/>
</dbReference>